<dbReference type="EC" id="2.4.1.-" evidence="12"/>
<evidence type="ECO:0000256" key="4">
    <source>
        <dbReference type="ARBA" id="ARBA00022676"/>
    </source>
</evidence>
<dbReference type="Pfam" id="PF00852">
    <property type="entry name" value="Glyco_transf_10"/>
    <property type="match status" value="1"/>
</dbReference>
<dbReference type="InterPro" id="IPR001503">
    <property type="entry name" value="Glyco_trans_10"/>
</dbReference>
<reference evidence="16" key="1">
    <citation type="submission" date="2025-08" db="UniProtKB">
        <authorList>
            <consortium name="RefSeq"/>
        </authorList>
    </citation>
    <scope>IDENTIFICATION</scope>
</reference>
<evidence type="ECO:0000256" key="6">
    <source>
        <dbReference type="ARBA" id="ARBA00022692"/>
    </source>
</evidence>
<proteinExistence type="inferred from homology"/>
<evidence type="ECO:0000259" key="14">
    <source>
        <dbReference type="Pfam" id="PF17039"/>
    </source>
</evidence>
<keyword evidence="9 12" id="KW-0333">Golgi apparatus</keyword>
<dbReference type="InterPro" id="IPR055270">
    <property type="entry name" value="Glyco_tran_10_C"/>
</dbReference>
<accession>A0ABM4BL72</accession>
<comment type="similarity">
    <text evidence="3 12">Belongs to the glycosyltransferase 10 family.</text>
</comment>
<dbReference type="Proteomes" id="UP001652625">
    <property type="component" value="Chromosome 03"/>
</dbReference>
<organism evidence="15 16">
    <name type="scientific">Hydra vulgaris</name>
    <name type="common">Hydra</name>
    <name type="synonym">Hydra attenuata</name>
    <dbReference type="NCBI Taxonomy" id="6087"/>
    <lineage>
        <taxon>Eukaryota</taxon>
        <taxon>Metazoa</taxon>
        <taxon>Cnidaria</taxon>
        <taxon>Hydrozoa</taxon>
        <taxon>Hydroidolina</taxon>
        <taxon>Anthoathecata</taxon>
        <taxon>Aplanulata</taxon>
        <taxon>Hydridae</taxon>
        <taxon>Hydra</taxon>
    </lineage>
</organism>
<evidence type="ECO:0000256" key="1">
    <source>
        <dbReference type="ARBA" id="ARBA00004323"/>
    </source>
</evidence>
<name>A0ABM4BL72_HYDVU</name>
<evidence type="ECO:0000313" key="15">
    <source>
        <dbReference type="Proteomes" id="UP001652625"/>
    </source>
</evidence>
<keyword evidence="8" id="KW-1133">Transmembrane helix</keyword>
<evidence type="ECO:0000256" key="12">
    <source>
        <dbReference type="RuleBase" id="RU003832"/>
    </source>
</evidence>
<dbReference type="InterPro" id="IPR031481">
    <property type="entry name" value="Glyco_tran_10_N"/>
</dbReference>
<gene>
    <name evidence="16" type="primary">LOC105843235</name>
</gene>
<keyword evidence="6 12" id="KW-0812">Transmembrane</keyword>
<evidence type="ECO:0000256" key="7">
    <source>
        <dbReference type="ARBA" id="ARBA00022968"/>
    </source>
</evidence>
<keyword evidence="4 12" id="KW-0328">Glycosyltransferase</keyword>
<feature type="domain" description="Fucosyltransferase N-terminal" evidence="14">
    <location>
        <begin position="64"/>
        <end position="173"/>
    </location>
</feature>
<dbReference type="Pfam" id="PF17039">
    <property type="entry name" value="Glyco_tran_10_N"/>
    <property type="match status" value="1"/>
</dbReference>
<dbReference type="InterPro" id="IPR038577">
    <property type="entry name" value="GT10-like_C_sf"/>
</dbReference>
<dbReference type="SUPFAM" id="SSF53756">
    <property type="entry name" value="UDP-Glycosyltransferase/glycogen phosphorylase"/>
    <property type="match status" value="1"/>
</dbReference>
<feature type="domain" description="Fucosyltransferase C-terminal" evidence="13">
    <location>
        <begin position="193"/>
        <end position="358"/>
    </location>
</feature>
<dbReference type="GeneID" id="105843235"/>
<keyword evidence="11" id="KW-0325">Glycoprotein</keyword>
<evidence type="ECO:0000256" key="3">
    <source>
        <dbReference type="ARBA" id="ARBA00008919"/>
    </source>
</evidence>
<keyword evidence="7" id="KW-0735">Signal-anchor</keyword>
<evidence type="ECO:0000256" key="5">
    <source>
        <dbReference type="ARBA" id="ARBA00022679"/>
    </source>
</evidence>
<evidence type="ECO:0000256" key="2">
    <source>
        <dbReference type="ARBA" id="ARBA00004922"/>
    </source>
</evidence>
<dbReference type="PANTHER" id="PTHR48438:SF1">
    <property type="entry name" value="ALPHA-(1,3)-FUCOSYLTRANSFERASE C-RELATED"/>
    <property type="match status" value="1"/>
</dbReference>
<comment type="pathway">
    <text evidence="2">Protein modification; protein glycosylation.</text>
</comment>
<evidence type="ECO:0000256" key="9">
    <source>
        <dbReference type="ARBA" id="ARBA00023034"/>
    </source>
</evidence>
<dbReference type="PANTHER" id="PTHR48438">
    <property type="entry name" value="ALPHA-(1,3)-FUCOSYLTRANSFERASE C-RELATED"/>
    <property type="match status" value="1"/>
</dbReference>
<evidence type="ECO:0000256" key="8">
    <source>
        <dbReference type="ARBA" id="ARBA00022989"/>
    </source>
</evidence>
<evidence type="ECO:0000313" key="16">
    <source>
        <dbReference type="RefSeq" id="XP_065649779.1"/>
    </source>
</evidence>
<evidence type="ECO:0000256" key="11">
    <source>
        <dbReference type="ARBA" id="ARBA00023180"/>
    </source>
</evidence>
<evidence type="ECO:0000256" key="10">
    <source>
        <dbReference type="ARBA" id="ARBA00023136"/>
    </source>
</evidence>
<sequence length="387" mass="45378">MGSLSLKQMFHFTFLLCFITLLFVYNYSEQRLSLLTDTSYLYTLNVEIEILHNLSKVNVKAGKNPILILAYTSFFGVKPWPVFKNLTCNFDTSNFKISHDENDFYKSDVVIFHGPNMPSLSKLQRIQSNRKFGQLWIYFSMEPIPKNANIEEFSVFFNIVSTYAINSDIRIPYRYHAKKNNSEKKTFKIDNFSHKNKMVAWFVSNCNGKERSKLVQKLRLYGIDFEVSGICSKYYSKTFKSSCQKRPCYNDLKYFKFYFSAENRLCEDYITEKYWETLNNDVIPIVLGGSNYSDPRLAIPGSFIDAMSFDSPKALANHILSVSTNQSKYNAYFEWKNSWKLDTNSYYCSLCQKFKQGITLTKNNLIKTMNIQKCWTPTTKFFSWIKK</sequence>
<evidence type="ECO:0000259" key="13">
    <source>
        <dbReference type="Pfam" id="PF00852"/>
    </source>
</evidence>
<keyword evidence="15" id="KW-1185">Reference proteome</keyword>
<dbReference type="Gene3D" id="3.40.50.11660">
    <property type="entry name" value="Glycosyl transferase family 10, C-terminal domain"/>
    <property type="match status" value="1"/>
</dbReference>
<keyword evidence="5 12" id="KW-0808">Transferase</keyword>
<comment type="subcellular location">
    <subcellularLocation>
        <location evidence="1">Golgi apparatus membrane</location>
        <topology evidence="1">Single-pass type II membrane protein</topology>
    </subcellularLocation>
    <subcellularLocation>
        <location evidence="12">Golgi apparatus</location>
        <location evidence="12">Golgi stack membrane</location>
        <topology evidence="12">Single-pass type II membrane protein</topology>
    </subcellularLocation>
</comment>
<keyword evidence="10" id="KW-0472">Membrane</keyword>
<protein>
    <recommendedName>
        <fullName evidence="12">Fucosyltransferase</fullName>
        <ecNumber evidence="12">2.4.1.-</ecNumber>
    </recommendedName>
</protein>
<dbReference type="RefSeq" id="XP_065649779.1">
    <property type="nucleotide sequence ID" value="XM_065793707.1"/>
</dbReference>